<gene>
    <name evidence="2" type="ORF">mPipKuh1_009920</name>
</gene>
<evidence type="ECO:0000313" key="2">
    <source>
        <dbReference type="EMBL" id="KAF6366518.1"/>
    </source>
</evidence>
<sequence length="125" mass="13274">MCFKVGMETSESTRAAGKARSASPTHRWKLSQGAAAAINQPRMGQGGWNCHAPDTGGSVAVLKQNIQPPPLGPIRTGCMKRLHRRKIENISSSCIDHTTGFLLLPSTSCATLGKVLQASGPVCYK</sequence>
<evidence type="ECO:0000256" key="1">
    <source>
        <dbReference type="SAM" id="MobiDB-lite"/>
    </source>
</evidence>
<feature type="region of interest" description="Disordered" evidence="1">
    <location>
        <begin position="1"/>
        <end position="27"/>
    </location>
</feature>
<protein>
    <submittedName>
        <fullName evidence="2">Uncharacterized protein</fullName>
    </submittedName>
</protein>
<reference evidence="2 3" key="1">
    <citation type="journal article" date="2020" name="Nature">
        <title>Six reference-quality genomes reveal evolution of bat adaptations.</title>
        <authorList>
            <person name="Jebb D."/>
            <person name="Huang Z."/>
            <person name="Pippel M."/>
            <person name="Hughes G.M."/>
            <person name="Lavrichenko K."/>
            <person name="Devanna P."/>
            <person name="Winkler S."/>
            <person name="Jermiin L.S."/>
            <person name="Skirmuntt E.C."/>
            <person name="Katzourakis A."/>
            <person name="Burkitt-Gray L."/>
            <person name="Ray D.A."/>
            <person name="Sullivan K.A.M."/>
            <person name="Roscito J.G."/>
            <person name="Kirilenko B.M."/>
            <person name="Davalos L.M."/>
            <person name="Corthals A.P."/>
            <person name="Power M.L."/>
            <person name="Jones G."/>
            <person name="Ransome R.D."/>
            <person name="Dechmann D.K.N."/>
            <person name="Locatelli A.G."/>
            <person name="Puechmaille S.J."/>
            <person name="Fedrigo O."/>
            <person name="Jarvis E.D."/>
            <person name="Hiller M."/>
            <person name="Vernes S.C."/>
            <person name="Myers E.W."/>
            <person name="Teeling E.C."/>
        </authorList>
    </citation>
    <scope>NUCLEOTIDE SEQUENCE [LARGE SCALE GENOMIC DNA]</scope>
    <source>
        <strain evidence="2">MPipKuh1</strain>
        <tissue evidence="2">Flight muscle</tissue>
    </source>
</reference>
<comment type="caution">
    <text evidence="2">The sequence shown here is derived from an EMBL/GenBank/DDBJ whole genome shotgun (WGS) entry which is preliminary data.</text>
</comment>
<proteinExistence type="predicted"/>
<dbReference type="EMBL" id="JACAGB010000004">
    <property type="protein sequence ID" value="KAF6366518.1"/>
    <property type="molecule type" value="Genomic_DNA"/>
</dbReference>
<dbReference type="Proteomes" id="UP000558488">
    <property type="component" value="Unassembled WGS sequence"/>
</dbReference>
<name>A0A7J7YXE4_PIPKU</name>
<organism evidence="2 3">
    <name type="scientific">Pipistrellus kuhlii</name>
    <name type="common">Kuhl's pipistrelle</name>
    <dbReference type="NCBI Taxonomy" id="59472"/>
    <lineage>
        <taxon>Eukaryota</taxon>
        <taxon>Metazoa</taxon>
        <taxon>Chordata</taxon>
        <taxon>Craniata</taxon>
        <taxon>Vertebrata</taxon>
        <taxon>Euteleostomi</taxon>
        <taxon>Mammalia</taxon>
        <taxon>Eutheria</taxon>
        <taxon>Laurasiatheria</taxon>
        <taxon>Chiroptera</taxon>
        <taxon>Yangochiroptera</taxon>
        <taxon>Vespertilionidae</taxon>
        <taxon>Pipistrellus</taxon>
    </lineage>
</organism>
<evidence type="ECO:0000313" key="3">
    <source>
        <dbReference type="Proteomes" id="UP000558488"/>
    </source>
</evidence>
<dbReference type="AlphaFoldDB" id="A0A7J7YXE4"/>
<keyword evidence="3" id="KW-1185">Reference proteome</keyword>
<accession>A0A7J7YXE4</accession>